<feature type="domain" description="CNH" evidence="2">
    <location>
        <begin position="141"/>
        <end position="418"/>
    </location>
</feature>
<dbReference type="GO" id="GO:0005085">
    <property type="term" value="F:guanyl-nucleotide exchange factor activity"/>
    <property type="evidence" value="ECO:0007669"/>
    <property type="project" value="UniProtKB-KW"/>
</dbReference>
<dbReference type="Proteomes" id="UP000320762">
    <property type="component" value="Unassembled WGS sequence"/>
</dbReference>
<sequence length="437" mass="48786">MKAVRNMLGLPPSGDSARVLEWERAIQGGTVYEGTMYASRYKKDPVEVKIVNDAVLVTKPGGKPLKDYKRPIPLLLLSVSTYNSGTDCGITIVCPGRKPLTLFADDKDAQTEWTLRITTQAGEVAQKVPLKVRKLASHNIFNNVRCSFFWQQGHRLYIGVSDGVYEFDMENFGKPRKILTMDGLRQIGVTMDVFLCVVHHEVLASPIAALTPEKPELFSRYTERIAVDSEFFVTGRCLGRPMVCTVRAGQTKASARVFDLVPAKNSHSLRGLTEIVMANTSLSSAAFLDDKLCAITYEGFQTIDIETLELQHLLDVMGDERVRFAREVGVDSLDLFQVPGRILVCFNDCAIWIDRNGHMMGNTKILWQGKPTSFALLDQYIVAAEPSFIEVHDAESGDCVQVIRGENIRLVPVERGLDPRRNRLVILSGDRMSEVFL</sequence>
<dbReference type="InterPro" id="IPR001180">
    <property type="entry name" value="CNH_dom"/>
</dbReference>
<dbReference type="AlphaFoldDB" id="A0A550CTM0"/>
<name>A0A550CTM0_9AGAR</name>
<dbReference type="SUPFAM" id="SSF69322">
    <property type="entry name" value="Tricorn protease domain 2"/>
    <property type="match status" value="1"/>
</dbReference>
<keyword evidence="4" id="KW-1185">Reference proteome</keyword>
<dbReference type="PROSITE" id="PS50219">
    <property type="entry name" value="CNH"/>
    <property type="match status" value="1"/>
</dbReference>
<accession>A0A550CTM0</accession>
<comment type="caution">
    <text evidence="3">The sequence shown here is derived from an EMBL/GenBank/DDBJ whole genome shotgun (WGS) entry which is preliminary data.</text>
</comment>
<reference evidence="3 4" key="1">
    <citation type="journal article" date="2019" name="New Phytol.">
        <title>Comparative genomics reveals unique wood-decay strategies and fruiting body development in the Schizophyllaceae.</title>
        <authorList>
            <person name="Almasi E."/>
            <person name="Sahu N."/>
            <person name="Krizsan K."/>
            <person name="Balint B."/>
            <person name="Kovacs G.M."/>
            <person name="Kiss B."/>
            <person name="Cseklye J."/>
            <person name="Drula E."/>
            <person name="Henrissat B."/>
            <person name="Nagy I."/>
            <person name="Chovatia M."/>
            <person name="Adam C."/>
            <person name="LaButti K."/>
            <person name="Lipzen A."/>
            <person name="Riley R."/>
            <person name="Grigoriev I.V."/>
            <person name="Nagy L.G."/>
        </authorList>
    </citation>
    <scope>NUCLEOTIDE SEQUENCE [LARGE SCALE GENOMIC DNA]</scope>
    <source>
        <strain evidence="3 4">NL-1724</strain>
    </source>
</reference>
<dbReference type="Pfam" id="PF00780">
    <property type="entry name" value="CNH"/>
    <property type="match status" value="1"/>
</dbReference>
<dbReference type="PANTHER" id="PTHR46572">
    <property type="entry name" value="RHO1 GDP-GTP EXCHANGE PROTEIN 1-RELATED"/>
    <property type="match status" value="1"/>
</dbReference>
<evidence type="ECO:0000259" key="2">
    <source>
        <dbReference type="PROSITE" id="PS50219"/>
    </source>
</evidence>
<protein>
    <submittedName>
        <fullName evidence="3">CNH domain-containing protein</fullName>
    </submittedName>
</protein>
<evidence type="ECO:0000313" key="3">
    <source>
        <dbReference type="EMBL" id="TRM68121.1"/>
    </source>
</evidence>
<evidence type="ECO:0000256" key="1">
    <source>
        <dbReference type="ARBA" id="ARBA00022658"/>
    </source>
</evidence>
<keyword evidence="1" id="KW-0344">Guanine-nucleotide releasing factor</keyword>
<dbReference type="EMBL" id="VDMD01000002">
    <property type="protein sequence ID" value="TRM68121.1"/>
    <property type="molecule type" value="Genomic_DNA"/>
</dbReference>
<dbReference type="OrthoDB" id="2272012at2759"/>
<proteinExistence type="predicted"/>
<gene>
    <name evidence="3" type="ORF">BD626DRAFT_564984</name>
</gene>
<organism evidence="3 4">
    <name type="scientific">Schizophyllum amplum</name>
    <dbReference type="NCBI Taxonomy" id="97359"/>
    <lineage>
        <taxon>Eukaryota</taxon>
        <taxon>Fungi</taxon>
        <taxon>Dikarya</taxon>
        <taxon>Basidiomycota</taxon>
        <taxon>Agaricomycotina</taxon>
        <taxon>Agaricomycetes</taxon>
        <taxon>Agaricomycetidae</taxon>
        <taxon>Agaricales</taxon>
        <taxon>Schizophyllaceae</taxon>
        <taxon>Schizophyllum</taxon>
    </lineage>
</organism>
<dbReference type="PANTHER" id="PTHR46572:SF2">
    <property type="entry name" value="RHO1 GDP-GTP EXCHANGE PROTEIN 1-RELATED"/>
    <property type="match status" value="1"/>
</dbReference>
<evidence type="ECO:0000313" key="4">
    <source>
        <dbReference type="Proteomes" id="UP000320762"/>
    </source>
</evidence>
<dbReference type="SUPFAM" id="SSF50729">
    <property type="entry name" value="PH domain-like"/>
    <property type="match status" value="1"/>
</dbReference>
<dbReference type="InterPro" id="IPR052233">
    <property type="entry name" value="Rho-type_GEFs"/>
</dbReference>
<dbReference type="STRING" id="97359.A0A550CTM0"/>